<accession>A0AAE1TMN5</accession>
<proteinExistence type="predicted"/>
<comment type="caution">
    <text evidence="2">The sequence shown here is derived from an EMBL/GenBank/DDBJ whole genome shotgun (WGS) entry which is preliminary data.</text>
</comment>
<evidence type="ECO:0000313" key="3">
    <source>
        <dbReference type="Proteomes" id="UP001292094"/>
    </source>
</evidence>
<evidence type="ECO:0000256" key="1">
    <source>
        <dbReference type="SAM" id="MobiDB-lite"/>
    </source>
</evidence>
<reference evidence="2" key="1">
    <citation type="submission" date="2023-11" db="EMBL/GenBank/DDBJ databases">
        <title>Genome assemblies of two species of porcelain crab, Petrolisthes cinctipes and Petrolisthes manimaculis (Anomura: Porcellanidae).</title>
        <authorList>
            <person name="Angst P."/>
        </authorList>
    </citation>
    <scope>NUCLEOTIDE SEQUENCE</scope>
    <source>
        <strain evidence="2">PB745_02</strain>
        <tissue evidence="2">Gill</tissue>
    </source>
</reference>
<dbReference type="EMBL" id="JAWZYT010005408">
    <property type="protein sequence ID" value="KAK4290661.1"/>
    <property type="molecule type" value="Genomic_DNA"/>
</dbReference>
<protein>
    <submittedName>
        <fullName evidence="2">Uncharacterized protein</fullName>
    </submittedName>
</protein>
<name>A0AAE1TMN5_9EUCA</name>
<gene>
    <name evidence="2" type="ORF">Pmani_036460</name>
</gene>
<dbReference type="AlphaFoldDB" id="A0AAE1TMN5"/>
<organism evidence="2 3">
    <name type="scientific">Petrolisthes manimaculis</name>
    <dbReference type="NCBI Taxonomy" id="1843537"/>
    <lineage>
        <taxon>Eukaryota</taxon>
        <taxon>Metazoa</taxon>
        <taxon>Ecdysozoa</taxon>
        <taxon>Arthropoda</taxon>
        <taxon>Crustacea</taxon>
        <taxon>Multicrustacea</taxon>
        <taxon>Malacostraca</taxon>
        <taxon>Eumalacostraca</taxon>
        <taxon>Eucarida</taxon>
        <taxon>Decapoda</taxon>
        <taxon>Pleocyemata</taxon>
        <taxon>Anomura</taxon>
        <taxon>Galatheoidea</taxon>
        <taxon>Porcellanidae</taxon>
        <taxon>Petrolisthes</taxon>
    </lineage>
</organism>
<keyword evidence="3" id="KW-1185">Reference proteome</keyword>
<sequence length="141" mass="15068">MGRSVCISDQTINLARRQINRVSGPLRAAGCEARQMGNLPSSTPHDAISPRAPTHSGTSSPCIHLFWHFTSIHTHSGISSPCIHPPILASHPPCTHLSWHLTPHAPTHPGISSSHLPMLSSPAASIHSSCIVWCSLAFVTL</sequence>
<feature type="region of interest" description="Disordered" evidence="1">
    <location>
        <begin position="35"/>
        <end position="55"/>
    </location>
</feature>
<evidence type="ECO:0000313" key="2">
    <source>
        <dbReference type="EMBL" id="KAK4290661.1"/>
    </source>
</evidence>
<dbReference type="Proteomes" id="UP001292094">
    <property type="component" value="Unassembled WGS sequence"/>
</dbReference>